<sequence length="228" mass="24727">MIVMLVEDDPSIAGSLTDGLERYGYEVRWVTTGQEALAAAEPDVVLLDLGLPDMDGLDVCRELRTRSSLPIIIITARDDEVDTVAGLEVGADDYVAKPFGVREIVARIRAVTRRLGSVDAPAVDDADPQAAVRLLVVGRIQVDVAGRRVHSDGREVRLSPKEFDLLAALVAEPGTVLTREALIERVWDTHWFGSTRTLDVHVAALRQKLAGAIVITTLRGVGFRLEAA</sequence>
<dbReference type="GO" id="GO:0006355">
    <property type="term" value="P:regulation of DNA-templated transcription"/>
    <property type="evidence" value="ECO:0007669"/>
    <property type="project" value="InterPro"/>
</dbReference>
<dbReference type="PANTHER" id="PTHR48111:SF1">
    <property type="entry name" value="TWO-COMPONENT RESPONSE REGULATOR ORR33"/>
    <property type="match status" value="1"/>
</dbReference>
<dbReference type="PROSITE" id="PS50110">
    <property type="entry name" value="RESPONSE_REGULATORY"/>
    <property type="match status" value="1"/>
</dbReference>
<dbReference type="Proteomes" id="UP000195106">
    <property type="component" value="Unassembled WGS sequence"/>
</dbReference>
<keyword evidence="4 7" id="KW-0238">DNA-binding</keyword>
<dbReference type="GO" id="GO:0000976">
    <property type="term" value="F:transcription cis-regulatory region binding"/>
    <property type="evidence" value="ECO:0007669"/>
    <property type="project" value="TreeGrafter"/>
</dbReference>
<dbReference type="SUPFAM" id="SSF52172">
    <property type="entry name" value="CheY-like"/>
    <property type="match status" value="1"/>
</dbReference>
<dbReference type="Gene3D" id="3.40.50.2300">
    <property type="match status" value="1"/>
</dbReference>
<dbReference type="SUPFAM" id="SSF46894">
    <property type="entry name" value="C-terminal effector domain of the bipartite response regulators"/>
    <property type="match status" value="1"/>
</dbReference>
<evidence type="ECO:0000256" key="6">
    <source>
        <dbReference type="PROSITE-ProRule" id="PRU00169"/>
    </source>
</evidence>
<name>A0A251XWA6_9MICO</name>
<dbReference type="CDD" id="cd17574">
    <property type="entry name" value="REC_OmpR"/>
    <property type="match status" value="1"/>
</dbReference>
<dbReference type="Gene3D" id="1.10.10.10">
    <property type="entry name" value="Winged helix-like DNA-binding domain superfamily/Winged helix DNA-binding domain"/>
    <property type="match status" value="1"/>
</dbReference>
<dbReference type="SMART" id="SM00862">
    <property type="entry name" value="Trans_reg_C"/>
    <property type="match status" value="1"/>
</dbReference>
<organism evidence="10 11">
    <name type="scientific">Clavibacter michiganensis</name>
    <dbReference type="NCBI Taxonomy" id="28447"/>
    <lineage>
        <taxon>Bacteria</taxon>
        <taxon>Bacillati</taxon>
        <taxon>Actinomycetota</taxon>
        <taxon>Actinomycetes</taxon>
        <taxon>Micrococcales</taxon>
        <taxon>Microbacteriaceae</taxon>
        <taxon>Clavibacter</taxon>
    </lineage>
</organism>
<dbReference type="InterPro" id="IPR039420">
    <property type="entry name" value="WalR-like"/>
</dbReference>
<gene>
    <name evidence="10" type="primary">regX3_2</name>
    <name evidence="10" type="ORF">CMsap09_13030</name>
</gene>
<dbReference type="AlphaFoldDB" id="A0A251XWA6"/>
<keyword evidence="2" id="KW-0902">Two-component regulatory system</keyword>
<protein>
    <submittedName>
        <fullName evidence="10">Sensory transduction protein regX3</fullName>
    </submittedName>
</protein>
<evidence type="ECO:0000256" key="4">
    <source>
        <dbReference type="ARBA" id="ARBA00023125"/>
    </source>
</evidence>
<dbReference type="EMBL" id="MDHJ01000001">
    <property type="protein sequence ID" value="OUE09864.1"/>
    <property type="molecule type" value="Genomic_DNA"/>
</dbReference>
<accession>A0A251XWA6</accession>
<feature type="domain" description="OmpR/PhoB-type" evidence="9">
    <location>
        <begin position="132"/>
        <end position="227"/>
    </location>
</feature>
<dbReference type="InterPro" id="IPR016032">
    <property type="entry name" value="Sig_transdc_resp-reg_C-effctor"/>
</dbReference>
<dbReference type="CDD" id="cd00383">
    <property type="entry name" value="trans_reg_C"/>
    <property type="match status" value="1"/>
</dbReference>
<keyword evidence="3" id="KW-0805">Transcription regulation</keyword>
<evidence type="ECO:0000256" key="1">
    <source>
        <dbReference type="ARBA" id="ARBA00022553"/>
    </source>
</evidence>
<dbReference type="InterPro" id="IPR001789">
    <property type="entry name" value="Sig_transdc_resp-reg_receiver"/>
</dbReference>
<feature type="DNA-binding region" description="OmpR/PhoB-type" evidence="7">
    <location>
        <begin position="132"/>
        <end position="227"/>
    </location>
</feature>
<evidence type="ECO:0000259" key="9">
    <source>
        <dbReference type="PROSITE" id="PS51755"/>
    </source>
</evidence>
<dbReference type="Pfam" id="PF00486">
    <property type="entry name" value="Trans_reg_C"/>
    <property type="match status" value="1"/>
</dbReference>
<dbReference type="InterPro" id="IPR001867">
    <property type="entry name" value="OmpR/PhoB-type_DNA-bd"/>
</dbReference>
<feature type="modified residue" description="4-aspartylphosphate" evidence="6">
    <location>
        <position position="48"/>
    </location>
</feature>
<evidence type="ECO:0000256" key="7">
    <source>
        <dbReference type="PROSITE-ProRule" id="PRU01091"/>
    </source>
</evidence>
<dbReference type="Pfam" id="PF00072">
    <property type="entry name" value="Response_reg"/>
    <property type="match status" value="1"/>
</dbReference>
<dbReference type="GO" id="GO:0000156">
    <property type="term" value="F:phosphorelay response regulator activity"/>
    <property type="evidence" value="ECO:0007669"/>
    <property type="project" value="TreeGrafter"/>
</dbReference>
<dbReference type="SMART" id="SM00448">
    <property type="entry name" value="REC"/>
    <property type="match status" value="1"/>
</dbReference>
<evidence type="ECO:0000256" key="5">
    <source>
        <dbReference type="ARBA" id="ARBA00023163"/>
    </source>
</evidence>
<feature type="domain" description="Response regulatory" evidence="8">
    <location>
        <begin position="2"/>
        <end position="112"/>
    </location>
</feature>
<reference evidence="10 11" key="1">
    <citation type="submission" date="2016-08" db="EMBL/GenBank/DDBJ databases">
        <title>Genome sequence of Clavibacter michiganensis spp. strain CASJ009.</title>
        <authorList>
            <person name="Thapa S.P."/>
            <person name="Coaker G."/>
        </authorList>
    </citation>
    <scope>NUCLEOTIDE SEQUENCE [LARGE SCALE GENOMIC DNA]</scope>
    <source>
        <strain evidence="10">CASJ009</strain>
    </source>
</reference>
<dbReference type="InterPro" id="IPR036388">
    <property type="entry name" value="WH-like_DNA-bd_sf"/>
</dbReference>
<dbReference type="GO" id="GO:0032993">
    <property type="term" value="C:protein-DNA complex"/>
    <property type="evidence" value="ECO:0007669"/>
    <property type="project" value="TreeGrafter"/>
</dbReference>
<comment type="caution">
    <text evidence="10">The sequence shown here is derived from an EMBL/GenBank/DDBJ whole genome shotgun (WGS) entry which is preliminary data.</text>
</comment>
<evidence type="ECO:0000256" key="3">
    <source>
        <dbReference type="ARBA" id="ARBA00023015"/>
    </source>
</evidence>
<dbReference type="GO" id="GO:0005829">
    <property type="term" value="C:cytosol"/>
    <property type="evidence" value="ECO:0007669"/>
    <property type="project" value="TreeGrafter"/>
</dbReference>
<evidence type="ECO:0000259" key="8">
    <source>
        <dbReference type="PROSITE" id="PS50110"/>
    </source>
</evidence>
<dbReference type="PANTHER" id="PTHR48111">
    <property type="entry name" value="REGULATOR OF RPOS"/>
    <property type="match status" value="1"/>
</dbReference>
<dbReference type="Gene3D" id="6.10.250.690">
    <property type="match status" value="1"/>
</dbReference>
<evidence type="ECO:0000313" key="10">
    <source>
        <dbReference type="EMBL" id="OUE09864.1"/>
    </source>
</evidence>
<dbReference type="PROSITE" id="PS51755">
    <property type="entry name" value="OMPR_PHOB"/>
    <property type="match status" value="1"/>
</dbReference>
<evidence type="ECO:0000256" key="2">
    <source>
        <dbReference type="ARBA" id="ARBA00023012"/>
    </source>
</evidence>
<keyword evidence="5" id="KW-0804">Transcription</keyword>
<proteinExistence type="predicted"/>
<keyword evidence="1 6" id="KW-0597">Phosphoprotein</keyword>
<dbReference type="InterPro" id="IPR011006">
    <property type="entry name" value="CheY-like_superfamily"/>
</dbReference>
<evidence type="ECO:0000313" key="11">
    <source>
        <dbReference type="Proteomes" id="UP000195106"/>
    </source>
</evidence>